<dbReference type="InterPro" id="IPR037171">
    <property type="entry name" value="NagB/RpiA_transferase-like"/>
</dbReference>
<dbReference type="AlphaFoldDB" id="A0AAD9DBW2"/>
<keyword evidence="3" id="KW-1185">Reference proteome</keyword>
<dbReference type="SUPFAM" id="SSF100950">
    <property type="entry name" value="NagB/RpiA/CoA transferase-like"/>
    <property type="match status" value="1"/>
</dbReference>
<comment type="caution">
    <text evidence="2">The sequence shown here is derived from an EMBL/GenBank/DDBJ whole genome shotgun (WGS) entry which is preliminary data.</text>
</comment>
<dbReference type="Gene3D" id="3.40.50.1360">
    <property type="match status" value="1"/>
</dbReference>
<proteinExistence type="predicted"/>
<name>A0AAD9DBW2_9STRA</name>
<dbReference type="PANTHER" id="PTHR11054:SF0">
    <property type="entry name" value="6-PHOSPHOGLUCONOLACTONASE"/>
    <property type="match status" value="1"/>
</dbReference>
<evidence type="ECO:0000313" key="3">
    <source>
        <dbReference type="Proteomes" id="UP001224775"/>
    </source>
</evidence>
<dbReference type="GO" id="GO:0017057">
    <property type="term" value="F:6-phosphogluconolactonase activity"/>
    <property type="evidence" value="ECO:0007669"/>
    <property type="project" value="UniProtKB-EC"/>
</dbReference>
<dbReference type="InterPro" id="IPR039104">
    <property type="entry name" value="6PGL"/>
</dbReference>
<dbReference type="InterPro" id="IPR006148">
    <property type="entry name" value="Glc/Gal-6P_isomerase"/>
</dbReference>
<dbReference type="Proteomes" id="UP001224775">
    <property type="component" value="Unassembled WGS sequence"/>
</dbReference>
<dbReference type="EMBL" id="JATAAI010000016">
    <property type="protein sequence ID" value="KAK1740324.1"/>
    <property type="molecule type" value="Genomic_DNA"/>
</dbReference>
<dbReference type="PANTHER" id="PTHR11054">
    <property type="entry name" value="6-PHOSPHOGLUCONOLACTONASE"/>
    <property type="match status" value="1"/>
</dbReference>
<gene>
    <name evidence="2" type="ORF">QTG54_009274</name>
</gene>
<dbReference type="Pfam" id="PF01182">
    <property type="entry name" value="Glucosamine_iso"/>
    <property type="match status" value="1"/>
</dbReference>
<protein>
    <submittedName>
        <fullName evidence="2">6-phosphogluconolactonase</fullName>
        <ecNumber evidence="2">3.1.1.31</ecNumber>
    </submittedName>
</protein>
<organism evidence="2 3">
    <name type="scientific">Skeletonema marinoi</name>
    <dbReference type="NCBI Taxonomy" id="267567"/>
    <lineage>
        <taxon>Eukaryota</taxon>
        <taxon>Sar</taxon>
        <taxon>Stramenopiles</taxon>
        <taxon>Ochrophyta</taxon>
        <taxon>Bacillariophyta</taxon>
        <taxon>Coscinodiscophyceae</taxon>
        <taxon>Thalassiosirophycidae</taxon>
        <taxon>Thalassiosirales</taxon>
        <taxon>Skeletonemataceae</taxon>
        <taxon>Skeletonema</taxon>
        <taxon>Skeletonema marinoi-dohrnii complex</taxon>
    </lineage>
</organism>
<feature type="non-terminal residue" evidence="2">
    <location>
        <position position="1"/>
    </location>
</feature>
<dbReference type="EC" id="3.1.1.31" evidence="2"/>
<reference evidence="2" key="1">
    <citation type="submission" date="2023-06" db="EMBL/GenBank/DDBJ databases">
        <title>Survivors Of The Sea: Transcriptome response of Skeletonema marinoi to long-term dormancy.</title>
        <authorList>
            <person name="Pinder M.I.M."/>
            <person name="Kourtchenko O."/>
            <person name="Robertson E.K."/>
            <person name="Larsson T."/>
            <person name="Maumus F."/>
            <person name="Osuna-Cruz C.M."/>
            <person name="Vancaester E."/>
            <person name="Stenow R."/>
            <person name="Vandepoele K."/>
            <person name="Ploug H."/>
            <person name="Bruchert V."/>
            <person name="Godhe A."/>
            <person name="Topel M."/>
        </authorList>
    </citation>
    <scope>NUCLEOTIDE SEQUENCE</scope>
    <source>
        <strain evidence="2">R05AC</strain>
    </source>
</reference>
<feature type="domain" description="Glucosamine/galactosamine-6-phosphate isomerase" evidence="1">
    <location>
        <begin position="98"/>
        <end position="318"/>
    </location>
</feature>
<sequence>VVTSRCDCDWQESVLLRGCRWRQQSSSRSRYDHESFPTNIDKGITNRIIRQTMNLKLLLLSCFAAGSHAFQAPRSTTSFIRTQQIYASPAEKVHVLPTESEVTQAVHQLVESCAKQAISKRGHFALAIPGGSVLKVLSSLDPSDDWVSKTTLCFVNHKCVDITDESSAIEAQARAKFLDRWGLTDIISLNGSSDGKKEADDYESKMKALPESKLPRDEDGFPVFDLSLVGVGDDGHIGSLYPNRDEIDIVDGPWVTAAFQKDPPSISLTLPVMQRAQTTVISAAGQSVKYPNGKAGAMRLAIADEAVTPKDFPASALRECAIWILDEANASEMELELSTVEKAVADA</sequence>
<keyword evidence="2" id="KW-0378">Hydrolase</keyword>
<dbReference type="GO" id="GO:0005975">
    <property type="term" value="P:carbohydrate metabolic process"/>
    <property type="evidence" value="ECO:0007669"/>
    <property type="project" value="InterPro"/>
</dbReference>
<evidence type="ECO:0000259" key="1">
    <source>
        <dbReference type="Pfam" id="PF01182"/>
    </source>
</evidence>
<evidence type="ECO:0000313" key="2">
    <source>
        <dbReference type="EMBL" id="KAK1740324.1"/>
    </source>
</evidence>
<accession>A0AAD9DBW2</accession>